<dbReference type="EMBL" id="LVXG01000056">
    <property type="protein sequence ID" value="OQP42732.1"/>
    <property type="molecule type" value="Genomic_DNA"/>
</dbReference>
<comment type="caution">
    <text evidence="1">The sequence shown here is derived from an EMBL/GenBank/DDBJ whole genome shotgun (WGS) entry which is preliminary data.</text>
</comment>
<protein>
    <submittedName>
        <fullName evidence="1">Uncharacterized protein</fullName>
    </submittedName>
</protein>
<gene>
    <name evidence="1" type="ORF">A4H97_11235</name>
</gene>
<name>A0A1V9E9H9_9BACT</name>
<dbReference type="OrthoDB" id="665335at2"/>
<organism evidence="1 2">
    <name type="scientific">Niastella yeongjuensis</name>
    <dbReference type="NCBI Taxonomy" id="354355"/>
    <lineage>
        <taxon>Bacteria</taxon>
        <taxon>Pseudomonadati</taxon>
        <taxon>Bacteroidota</taxon>
        <taxon>Chitinophagia</taxon>
        <taxon>Chitinophagales</taxon>
        <taxon>Chitinophagaceae</taxon>
        <taxon>Niastella</taxon>
    </lineage>
</organism>
<sequence length="219" mass="26039">MKLYTPGEYRGRWYFESNKYGDDIDKDTPPYPEILSDLKKVLSILIESKMLLPRFLEGKEGKLEYKNVEDLVTLIETDNFLYKCFLFGIRGDTIIYTEEGEETYSNIFSLEGFRTFQQYFSLSTKSDIWLPMSFDIDSYSFVWNLERHNLNYYRVPAVLKKINDVLGWENESLLVREFNELGSLQIGYDLFLSQQVITREYNENPNPEFNLKEYLSKME</sequence>
<keyword evidence="2" id="KW-1185">Reference proteome</keyword>
<accession>A0A1V9E9H9</accession>
<evidence type="ECO:0000313" key="1">
    <source>
        <dbReference type="EMBL" id="OQP42732.1"/>
    </source>
</evidence>
<dbReference type="Proteomes" id="UP000192610">
    <property type="component" value="Unassembled WGS sequence"/>
</dbReference>
<dbReference type="RefSeq" id="WP_081203146.1">
    <property type="nucleotide sequence ID" value="NZ_FOCZ01000005.1"/>
</dbReference>
<proteinExistence type="predicted"/>
<dbReference type="STRING" id="354355.SAMN05660816_02914"/>
<dbReference type="AlphaFoldDB" id="A0A1V9E9H9"/>
<reference evidence="2" key="1">
    <citation type="submission" date="2016-04" db="EMBL/GenBank/DDBJ databases">
        <authorList>
            <person name="Chen L."/>
            <person name="Zhuang W."/>
            <person name="Wang G."/>
        </authorList>
    </citation>
    <scope>NUCLEOTIDE SEQUENCE [LARGE SCALE GENOMIC DNA]</scope>
    <source>
        <strain evidence="2">17621</strain>
    </source>
</reference>
<evidence type="ECO:0000313" key="2">
    <source>
        <dbReference type="Proteomes" id="UP000192610"/>
    </source>
</evidence>